<evidence type="ECO:0000313" key="13">
    <source>
        <dbReference type="Proteomes" id="UP000521075"/>
    </source>
</evidence>
<sequence length="416" mass="42241">MAATSEQVDALLLFFCGALTLLIVPGLAFFVGGLAGRARARRALLFVFSGAAVVVILCVLGGYGMLAGEPLVPHLVGVPDPGLAAQHGVYALARAGALIATCTVAVAIVGAAVASRITLRAWLIFCVLWSALVLFPAGYAVFALGDGWAVSVLGVVDYGGALPIGLAAGASAAGVIVACGRGEHSVETGRSLPIVAIGGTLVWVGWLGLVTGSEGAVDQYIAPIAINAFVASAAGCLMWMLVDRILLRRPTLVSVFCGAFSGLVAITPASGVLTIGWALLLGALAALACATMVDVAARARFGPALALCVIVIVGSGVGLLFVGLFGAGGGMVESGNFDLFIAQGVATVAVLVYSFVISLLLALLVRFTIGLTRVRYGAERGFPSTIPDRARPAVPPERADRPTGSEHSGHSERPGR</sequence>
<comment type="caution">
    <text evidence="12">The sequence shown here is derived from an EMBL/GenBank/DDBJ whole genome shotgun (WGS) entry which is preliminary data.</text>
</comment>
<evidence type="ECO:0000256" key="2">
    <source>
        <dbReference type="ARBA" id="ARBA00005887"/>
    </source>
</evidence>
<dbReference type="AlphaFoldDB" id="A0A853DXH0"/>
<comment type="subcellular location">
    <subcellularLocation>
        <location evidence="1">Membrane</location>
        <topology evidence="1">Multi-pass membrane protein</topology>
    </subcellularLocation>
</comment>
<feature type="compositionally biased region" description="Basic and acidic residues" evidence="9">
    <location>
        <begin position="397"/>
        <end position="416"/>
    </location>
</feature>
<feature type="transmembrane region" description="Helical" evidence="10">
    <location>
        <begin position="12"/>
        <end position="31"/>
    </location>
</feature>
<evidence type="ECO:0000256" key="10">
    <source>
        <dbReference type="SAM" id="Phobius"/>
    </source>
</evidence>
<feature type="domain" description="Ammonium transporter AmtB-like" evidence="11">
    <location>
        <begin position="13"/>
        <end position="374"/>
    </location>
</feature>
<evidence type="ECO:0000256" key="3">
    <source>
        <dbReference type="ARBA" id="ARBA00022448"/>
    </source>
</evidence>
<keyword evidence="7" id="KW-0924">Ammonia transport</keyword>
<feature type="transmembrane region" description="Helical" evidence="10">
    <location>
        <begin position="162"/>
        <end position="180"/>
    </location>
</feature>
<dbReference type="InterPro" id="IPR001905">
    <property type="entry name" value="Ammonium_transpt"/>
</dbReference>
<feature type="transmembrane region" description="Helical" evidence="10">
    <location>
        <begin position="340"/>
        <end position="365"/>
    </location>
</feature>
<evidence type="ECO:0000256" key="8">
    <source>
        <dbReference type="ARBA" id="ARBA00050025"/>
    </source>
</evidence>
<feature type="transmembrane region" description="Helical" evidence="10">
    <location>
        <begin position="275"/>
        <end position="297"/>
    </location>
</feature>
<dbReference type="InterPro" id="IPR024041">
    <property type="entry name" value="NH4_transpt_AmtB-like_dom"/>
</dbReference>
<keyword evidence="4 10" id="KW-0812">Transmembrane</keyword>
<dbReference type="RefSeq" id="WP_179701989.1">
    <property type="nucleotide sequence ID" value="NZ_BAAAHA010000002.1"/>
</dbReference>
<dbReference type="SUPFAM" id="SSF111352">
    <property type="entry name" value="Ammonium transporter"/>
    <property type="match status" value="1"/>
</dbReference>
<proteinExistence type="inferred from homology"/>
<feature type="region of interest" description="Disordered" evidence="9">
    <location>
        <begin position="385"/>
        <end position="416"/>
    </location>
</feature>
<gene>
    <name evidence="12" type="ORF">HNR14_003442</name>
</gene>
<keyword evidence="13" id="KW-1185">Reference proteome</keyword>
<dbReference type="InterPro" id="IPR029020">
    <property type="entry name" value="Ammonium/urea_transptr"/>
</dbReference>
<dbReference type="Proteomes" id="UP000521075">
    <property type="component" value="Unassembled WGS sequence"/>
</dbReference>
<keyword evidence="3" id="KW-0813">Transport</keyword>
<feature type="transmembrane region" description="Helical" evidence="10">
    <location>
        <begin position="221"/>
        <end position="242"/>
    </location>
</feature>
<evidence type="ECO:0000256" key="1">
    <source>
        <dbReference type="ARBA" id="ARBA00004141"/>
    </source>
</evidence>
<feature type="transmembrane region" description="Helical" evidence="10">
    <location>
        <begin position="251"/>
        <end position="269"/>
    </location>
</feature>
<feature type="transmembrane region" description="Helical" evidence="10">
    <location>
        <begin position="121"/>
        <end position="142"/>
    </location>
</feature>
<feature type="transmembrane region" description="Helical" evidence="10">
    <location>
        <begin position="192"/>
        <end position="209"/>
    </location>
</feature>
<dbReference type="GO" id="GO:0005886">
    <property type="term" value="C:plasma membrane"/>
    <property type="evidence" value="ECO:0007669"/>
    <property type="project" value="TreeGrafter"/>
</dbReference>
<feature type="transmembrane region" description="Helical" evidence="10">
    <location>
        <begin position="43"/>
        <end position="68"/>
    </location>
</feature>
<evidence type="ECO:0000256" key="5">
    <source>
        <dbReference type="ARBA" id="ARBA00022989"/>
    </source>
</evidence>
<feature type="transmembrane region" description="Helical" evidence="10">
    <location>
        <begin position="88"/>
        <end position="114"/>
    </location>
</feature>
<dbReference type="PANTHER" id="PTHR43029:SF10">
    <property type="entry name" value="AMMONIUM TRANSPORTER MEP2"/>
    <property type="match status" value="1"/>
</dbReference>
<reference evidence="12 13" key="1">
    <citation type="submission" date="2020-07" db="EMBL/GenBank/DDBJ databases">
        <title>Sequencing the genomes of 1000 actinobacteria strains.</title>
        <authorList>
            <person name="Klenk H.-P."/>
        </authorList>
    </citation>
    <scope>NUCLEOTIDE SEQUENCE [LARGE SCALE GENOMIC DNA]</scope>
    <source>
        <strain evidence="12 13">DSM 15166</strain>
    </source>
</reference>
<keyword evidence="5 10" id="KW-1133">Transmembrane helix</keyword>
<dbReference type="GO" id="GO:0008519">
    <property type="term" value="F:ammonium channel activity"/>
    <property type="evidence" value="ECO:0007669"/>
    <property type="project" value="InterPro"/>
</dbReference>
<evidence type="ECO:0000256" key="9">
    <source>
        <dbReference type="SAM" id="MobiDB-lite"/>
    </source>
</evidence>
<keyword evidence="6 10" id="KW-0472">Membrane</keyword>
<feature type="transmembrane region" description="Helical" evidence="10">
    <location>
        <begin position="304"/>
        <end position="328"/>
    </location>
</feature>
<name>A0A853DXH0_9MICO</name>
<comment type="similarity">
    <text evidence="2">Belongs to the ammonia transporter channel (TC 1.A.11.2) family.</text>
</comment>
<evidence type="ECO:0000259" key="11">
    <source>
        <dbReference type="Pfam" id="PF00909"/>
    </source>
</evidence>
<dbReference type="PANTHER" id="PTHR43029">
    <property type="entry name" value="AMMONIUM TRANSPORTER MEP2"/>
    <property type="match status" value="1"/>
</dbReference>
<evidence type="ECO:0000256" key="4">
    <source>
        <dbReference type="ARBA" id="ARBA00022692"/>
    </source>
</evidence>
<evidence type="ECO:0000313" key="12">
    <source>
        <dbReference type="EMBL" id="NYK11561.1"/>
    </source>
</evidence>
<accession>A0A853DXH0</accession>
<organism evidence="12 13">
    <name type="scientific">Leifsonia naganoensis</name>
    <dbReference type="NCBI Taxonomy" id="150025"/>
    <lineage>
        <taxon>Bacteria</taxon>
        <taxon>Bacillati</taxon>
        <taxon>Actinomycetota</taxon>
        <taxon>Actinomycetes</taxon>
        <taxon>Micrococcales</taxon>
        <taxon>Microbacteriaceae</taxon>
        <taxon>Leifsonia</taxon>
    </lineage>
</organism>
<evidence type="ECO:0000256" key="6">
    <source>
        <dbReference type="ARBA" id="ARBA00023136"/>
    </source>
</evidence>
<dbReference type="Gene3D" id="1.10.3430.10">
    <property type="entry name" value="Ammonium transporter AmtB like domains"/>
    <property type="match status" value="1"/>
</dbReference>
<dbReference type="EMBL" id="JACCHJ010000001">
    <property type="protein sequence ID" value="NYK11561.1"/>
    <property type="molecule type" value="Genomic_DNA"/>
</dbReference>
<protein>
    <recommendedName>
        <fullName evidence="8">Ammonium transporter</fullName>
    </recommendedName>
</protein>
<evidence type="ECO:0000256" key="7">
    <source>
        <dbReference type="ARBA" id="ARBA00023177"/>
    </source>
</evidence>
<dbReference type="Pfam" id="PF00909">
    <property type="entry name" value="Ammonium_transp"/>
    <property type="match status" value="1"/>
</dbReference>